<keyword evidence="8" id="KW-1185">Reference proteome</keyword>
<dbReference type="EMBL" id="QCYY01004200">
    <property type="protein sequence ID" value="ROT61374.1"/>
    <property type="molecule type" value="Genomic_DNA"/>
</dbReference>
<dbReference type="AlphaFoldDB" id="A0A423SAY8"/>
<evidence type="ECO:0000256" key="4">
    <source>
        <dbReference type="ARBA" id="ARBA00023242"/>
    </source>
</evidence>
<keyword evidence="3" id="KW-0804">Transcription</keyword>
<accession>A0A423SAY8</accession>
<feature type="compositionally biased region" description="Basic and acidic residues" evidence="5">
    <location>
        <begin position="28"/>
        <end position="38"/>
    </location>
</feature>
<dbReference type="InterPro" id="IPR050370">
    <property type="entry name" value="HES_HEY"/>
</dbReference>
<keyword evidence="4" id="KW-0539">Nucleus</keyword>
<feature type="compositionally biased region" description="Low complexity" evidence="5">
    <location>
        <begin position="373"/>
        <end position="392"/>
    </location>
</feature>
<feature type="compositionally biased region" description="Polar residues" evidence="5">
    <location>
        <begin position="16"/>
        <end position="25"/>
    </location>
</feature>
<dbReference type="CDD" id="cd11410">
    <property type="entry name" value="bHLH_O_HES"/>
    <property type="match status" value="1"/>
</dbReference>
<dbReference type="Pfam" id="PF00010">
    <property type="entry name" value="HLH"/>
    <property type="match status" value="1"/>
</dbReference>
<evidence type="ECO:0000256" key="1">
    <source>
        <dbReference type="ARBA" id="ARBA00004123"/>
    </source>
</evidence>
<dbReference type="GO" id="GO:0005634">
    <property type="term" value="C:nucleus"/>
    <property type="evidence" value="ECO:0007669"/>
    <property type="project" value="UniProtKB-SubCell"/>
</dbReference>
<reference evidence="7 8" key="1">
    <citation type="submission" date="2018-04" db="EMBL/GenBank/DDBJ databases">
        <authorList>
            <person name="Zhang X."/>
            <person name="Yuan J."/>
            <person name="Li F."/>
            <person name="Xiang J."/>
        </authorList>
    </citation>
    <scope>NUCLEOTIDE SEQUENCE [LARGE SCALE GENOMIC DNA]</scope>
    <source>
        <tissue evidence="7">Muscle</tissue>
    </source>
</reference>
<keyword evidence="2" id="KW-0805">Transcription regulation</keyword>
<dbReference type="SUPFAM" id="SSF47459">
    <property type="entry name" value="HLH, helix-loop-helix DNA-binding domain"/>
    <property type="match status" value="1"/>
</dbReference>
<comment type="subcellular location">
    <subcellularLocation>
        <location evidence="1">Nucleus</location>
    </subcellularLocation>
</comment>
<gene>
    <name evidence="7" type="ORF">C7M84_020855</name>
</gene>
<dbReference type="PROSITE" id="PS50888">
    <property type="entry name" value="BHLH"/>
    <property type="match status" value="1"/>
</dbReference>
<dbReference type="InterPro" id="IPR036638">
    <property type="entry name" value="HLH_DNA-bd_sf"/>
</dbReference>
<dbReference type="SMART" id="SM00353">
    <property type="entry name" value="HLH"/>
    <property type="match status" value="1"/>
</dbReference>
<dbReference type="STRING" id="6689.A0A423SAY8"/>
<protein>
    <submittedName>
        <fullName evidence="7">Hairy</fullName>
    </submittedName>
</protein>
<dbReference type="InterPro" id="IPR011598">
    <property type="entry name" value="bHLH_dom"/>
</dbReference>
<comment type="caution">
    <text evidence="7">The sequence shown here is derived from an EMBL/GenBank/DDBJ whole genome shotgun (WGS) entry which is preliminary data.</text>
</comment>
<name>A0A423SAY8_PENVA</name>
<proteinExistence type="predicted"/>
<sequence>MKGQQQPVESGRQPRTHVSSAQRSSRFAHFEHETDHTGDISSEATTASQLYHHLSQDADQLCPEDDFLDRFEEEEPLTDDMTAESTLLAHRRAASPADSASTRKTCLSRLSEFAIEEAKASANVESNKPLMEKKRRQRINRCLNDLKTLVLEALKKDVSRRGLCAAVGVRRGWACEWRPSRYSKLEKADILEMTVRHVQALHRHESAGVRGRMAGGDEMSKYRAGFAQCAAENSVNVAANPPPIIFVLNAAPAAAGACVQPQVAPVATQPVAFQDSAGNSLGAQPHILPTRLSNGDLALVLPAAMPAARAPEDRRQPSAALQASSPVLTAILTSGRGQARPAAVVVQPPALSAGSDDSALGAESHDASDSDMSSGVSTPLSSVSSAGSPLPLEEGGRASPRRPGTSRASPTIRPHVWSSNHFREELGAPAGPPRRPPRRQPVLAPKPTYAPRPAPADAPCDAPKPRKDSSPPRRPRRRRASAVSPPGEYNAAPKRSSPRRGEDEASVQ</sequence>
<reference evidence="7 8" key="2">
    <citation type="submission" date="2019-01" db="EMBL/GenBank/DDBJ databases">
        <title>The decoding of complex shrimp genome reveals the adaptation for benthos swimmer, frequently molting mechanism and breeding impact on genome.</title>
        <authorList>
            <person name="Sun Y."/>
            <person name="Gao Y."/>
            <person name="Yu Y."/>
        </authorList>
    </citation>
    <scope>NUCLEOTIDE SEQUENCE [LARGE SCALE GENOMIC DNA]</scope>
    <source>
        <tissue evidence="7">Muscle</tissue>
    </source>
</reference>
<dbReference type="PANTHER" id="PTHR10985">
    <property type="entry name" value="BASIC HELIX-LOOP-HELIX TRANSCRIPTION FACTOR, HES-RELATED"/>
    <property type="match status" value="1"/>
</dbReference>
<evidence type="ECO:0000256" key="2">
    <source>
        <dbReference type="ARBA" id="ARBA00023015"/>
    </source>
</evidence>
<dbReference type="OrthoDB" id="690068at2759"/>
<dbReference type="Proteomes" id="UP000283509">
    <property type="component" value="Unassembled WGS sequence"/>
</dbReference>
<evidence type="ECO:0000313" key="7">
    <source>
        <dbReference type="EMBL" id="ROT61374.1"/>
    </source>
</evidence>
<evidence type="ECO:0000256" key="5">
    <source>
        <dbReference type="SAM" id="MobiDB-lite"/>
    </source>
</evidence>
<dbReference type="GO" id="GO:0046983">
    <property type="term" value="F:protein dimerization activity"/>
    <property type="evidence" value="ECO:0007669"/>
    <property type="project" value="InterPro"/>
</dbReference>
<feature type="region of interest" description="Disordered" evidence="5">
    <location>
        <begin position="1"/>
        <end position="44"/>
    </location>
</feature>
<organism evidence="7 8">
    <name type="scientific">Penaeus vannamei</name>
    <name type="common">Whiteleg shrimp</name>
    <name type="synonym">Litopenaeus vannamei</name>
    <dbReference type="NCBI Taxonomy" id="6689"/>
    <lineage>
        <taxon>Eukaryota</taxon>
        <taxon>Metazoa</taxon>
        <taxon>Ecdysozoa</taxon>
        <taxon>Arthropoda</taxon>
        <taxon>Crustacea</taxon>
        <taxon>Multicrustacea</taxon>
        <taxon>Malacostraca</taxon>
        <taxon>Eumalacostraca</taxon>
        <taxon>Eucarida</taxon>
        <taxon>Decapoda</taxon>
        <taxon>Dendrobranchiata</taxon>
        <taxon>Penaeoidea</taxon>
        <taxon>Penaeidae</taxon>
        <taxon>Penaeus</taxon>
    </lineage>
</organism>
<feature type="domain" description="BHLH" evidence="6">
    <location>
        <begin position="123"/>
        <end position="201"/>
    </location>
</feature>
<evidence type="ECO:0000256" key="3">
    <source>
        <dbReference type="ARBA" id="ARBA00023163"/>
    </source>
</evidence>
<feature type="region of interest" description="Disordered" evidence="5">
    <location>
        <begin position="350"/>
        <end position="508"/>
    </location>
</feature>
<evidence type="ECO:0000313" key="8">
    <source>
        <dbReference type="Proteomes" id="UP000283509"/>
    </source>
</evidence>
<dbReference type="Gene3D" id="4.10.280.10">
    <property type="entry name" value="Helix-loop-helix DNA-binding domain"/>
    <property type="match status" value="1"/>
</dbReference>
<evidence type="ECO:0000259" key="6">
    <source>
        <dbReference type="PROSITE" id="PS50888"/>
    </source>
</evidence>
<feature type="compositionally biased region" description="Basic and acidic residues" evidence="5">
    <location>
        <begin position="499"/>
        <end position="508"/>
    </location>
</feature>